<name>A0A382JE53_9ZZZZ</name>
<dbReference type="EMBL" id="UINC01073185">
    <property type="protein sequence ID" value="SVC09373.1"/>
    <property type="molecule type" value="Genomic_DNA"/>
</dbReference>
<feature type="domain" description="NTP pyrophosphohydrolase MazG-like" evidence="1">
    <location>
        <begin position="54"/>
        <end position="124"/>
    </location>
</feature>
<evidence type="ECO:0000313" key="2">
    <source>
        <dbReference type="EMBL" id="SVC09373.1"/>
    </source>
</evidence>
<organism evidence="2">
    <name type="scientific">marine metagenome</name>
    <dbReference type="NCBI Taxonomy" id="408172"/>
    <lineage>
        <taxon>unclassified sequences</taxon>
        <taxon>metagenomes</taxon>
        <taxon>ecological metagenomes</taxon>
    </lineage>
</organism>
<dbReference type="AlphaFoldDB" id="A0A382JE53"/>
<dbReference type="PIRSF" id="PIRSF006639">
    <property type="entry name" value="UCP006639_pph"/>
    <property type="match status" value="1"/>
</dbReference>
<accession>A0A382JE53</accession>
<reference evidence="2" key="1">
    <citation type="submission" date="2018-05" db="EMBL/GenBank/DDBJ databases">
        <authorList>
            <person name="Lanie J.A."/>
            <person name="Ng W.-L."/>
            <person name="Kazmierczak K.M."/>
            <person name="Andrzejewski T.M."/>
            <person name="Davidsen T.M."/>
            <person name="Wayne K.J."/>
            <person name="Tettelin H."/>
            <person name="Glass J.I."/>
            <person name="Rusch D."/>
            <person name="Podicherti R."/>
            <person name="Tsui H.-C.T."/>
            <person name="Winkler M.E."/>
        </authorList>
    </citation>
    <scope>NUCLEOTIDE SEQUENCE</scope>
</reference>
<dbReference type="InterPro" id="IPR004518">
    <property type="entry name" value="MazG-like_dom"/>
</dbReference>
<dbReference type="SUPFAM" id="SSF101386">
    <property type="entry name" value="all-alpha NTP pyrophosphatases"/>
    <property type="match status" value="1"/>
</dbReference>
<dbReference type="CDD" id="cd11541">
    <property type="entry name" value="NTP-PPase_u4"/>
    <property type="match status" value="1"/>
</dbReference>
<evidence type="ECO:0000259" key="1">
    <source>
        <dbReference type="Pfam" id="PF03819"/>
    </source>
</evidence>
<dbReference type="InterPro" id="IPR011379">
    <property type="entry name" value="MazG-related_GP37"/>
</dbReference>
<dbReference type="Pfam" id="PF03819">
    <property type="entry name" value="MazG"/>
    <property type="match status" value="1"/>
</dbReference>
<gene>
    <name evidence="2" type="ORF">METZ01_LOCUS262227</name>
</gene>
<proteinExistence type="predicted"/>
<protein>
    <recommendedName>
        <fullName evidence="1">NTP pyrophosphohydrolase MazG-like domain-containing protein</fullName>
    </recommendedName>
</protein>
<dbReference type="Gene3D" id="1.10.287.1080">
    <property type="entry name" value="MazG-like"/>
    <property type="match status" value="1"/>
</dbReference>
<sequence>MDSNNVIEHRMFVDDVTSEETRDCDAFLDRIGELQDGDAIWSQPQRLLTGAIGICSEGGELLDLVKKIIFQGKEPTEELRNKVKNELGDVMWYVQQVLITMEWNLEEVLAENTKKLSGRYPEGFDVDKSENRSE</sequence>